<feature type="compositionally biased region" description="Basic residues" evidence="1">
    <location>
        <begin position="214"/>
        <end position="223"/>
    </location>
</feature>
<evidence type="ECO:0000313" key="2">
    <source>
        <dbReference type="EMBL" id="KAK8484214.1"/>
    </source>
</evidence>
<dbReference type="Proteomes" id="UP001396334">
    <property type="component" value="Unassembled WGS sequence"/>
</dbReference>
<reference evidence="2 3" key="1">
    <citation type="journal article" date="2024" name="G3 (Bethesda)">
        <title>Genome assembly of Hibiscus sabdariffa L. provides insights into metabolisms of medicinal natural products.</title>
        <authorList>
            <person name="Kim T."/>
        </authorList>
    </citation>
    <scope>NUCLEOTIDE SEQUENCE [LARGE SCALE GENOMIC DNA]</scope>
    <source>
        <strain evidence="2">TK-2024</strain>
        <tissue evidence="2">Old leaves</tissue>
    </source>
</reference>
<accession>A0ABR1ZU09</accession>
<feature type="region of interest" description="Disordered" evidence="1">
    <location>
        <begin position="161"/>
        <end position="181"/>
    </location>
</feature>
<protein>
    <submittedName>
        <fullName evidence="2">Uncharacterized protein</fullName>
    </submittedName>
</protein>
<sequence>MAMATFRNVAMLWGSMVMADEATTRPTSFDSARILIKMNLMTLIDEKVKLVHNGNVYLIQIRDNEFFVQDFRIEEQIELDNDSGEEKNHANRMLSVSPGHYDGKQLETSKSLDPTVHESMEGLGISDEKAGLVNHIEYEYNNTMGDVMQMVASDGPLDPVRPLGPADGPRETSLKPSSRATTIYYNGLERKTREVADLVTELDPQGNEQQKVNKVMKRGRGRP</sequence>
<proteinExistence type="predicted"/>
<evidence type="ECO:0000313" key="3">
    <source>
        <dbReference type="Proteomes" id="UP001396334"/>
    </source>
</evidence>
<comment type="caution">
    <text evidence="2">The sequence shown here is derived from an EMBL/GenBank/DDBJ whole genome shotgun (WGS) entry which is preliminary data.</text>
</comment>
<evidence type="ECO:0000256" key="1">
    <source>
        <dbReference type="SAM" id="MobiDB-lite"/>
    </source>
</evidence>
<organism evidence="2 3">
    <name type="scientific">Hibiscus sabdariffa</name>
    <name type="common">roselle</name>
    <dbReference type="NCBI Taxonomy" id="183260"/>
    <lineage>
        <taxon>Eukaryota</taxon>
        <taxon>Viridiplantae</taxon>
        <taxon>Streptophyta</taxon>
        <taxon>Embryophyta</taxon>
        <taxon>Tracheophyta</taxon>
        <taxon>Spermatophyta</taxon>
        <taxon>Magnoliopsida</taxon>
        <taxon>eudicotyledons</taxon>
        <taxon>Gunneridae</taxon>
        <taxon>Pentapetalae</taxon>
        <taxon>rosids</taxon>
        <taxon>malvids</taxon>
        <taxon>Malvales</taxon>
        <taxon>Malvaceae</taxon>
        <taxon>Malvoideae</taxon>
        <taxon>Hibiscus</taxon>
    </lineage>
</organism>
<keyword evidence="3" id="KW-1185">Reference proteome</keyword>
<gene>
    <name evidence="2" type="ORF">V6N11_024350</name>
</gene>
<dbReference type="EMBL" id="JBBPBN010000589">
    <property type="protein sequence ID" value="KAK8484214.1"/>
    <property type="molecule type" value="Genomic_DNA"/>
</dbReference>
<name>A0ABR1ZU09_9ROSI</name>
<feature type="region of interest" description="Disordered" evidence="1">
    <location>
        <begin position="202"/>
        <end position="223"/>
    </location>
</feature>